<evidence type="ECO:0000313" key="1">
    <source>
        <dbReference type="EMBL" id="EMG25856.1"/>
    </source>
</evidence>
<name>A0ABN0ISL6_9STRE</name>
<gene>
    <name evidence="1" type="ORF">SPJ1_1267</name>
</gene>
<dbReference type="EMBL" id="ALYM01000003">
    <property type="protein sequence ID" value="EMG25856.1"/>
    <property type="molecule type" value="Genomic_DNA"/>
</dbReference>
<reference evidence="1 2" key="1">
    <citation type="journal article" date="2013" name="PLoS ONE">
        <title>Comparative Genomic Characterization of Three Streptococcus parauberis Strains in Fish Pathogen, as Assessed by Wide-Genome Analyses.</title>
        <authorList>
            <person name="Nho S.W."/>
            <person name="Hikima J."/>
            <person name="Park S.B."/>
            <person name="Jang H.B."/>
            <person name="Cha I.S."/>
            <person name="Yasuike M."/>
            <person name="Nakamura Y."/>
            <person name="Fujiwara A."/>
            <person name="Sano M."/>
            <person name="Kanai K."/>
            <person name="Kondo H."/>
            <person name="Hirono I."/>
            <person name="Takeyama H."/>
            <person name="Aoki T."/>
            <person name="Jung T.S."/>
        </authorList>
    </citation>
    <scope>NUCLEOTIDE SEQUENCE [LARGE SCALE GENOMIC DNA]</scope>
    <source>
        <strain evidence="1 2">KRS-02083</strain>
    </source>
</reference>
<dbReference type="Proteomes" id="UP000011769">
    <property type="component" value="Unassembled WGS sequence"/>
</dbReference>
<organism evidence="1 2">
    <name type="scientific">Streptococcus parauberis KRS-02083</name>
    <dbReference type="NCBI Taxonomy" id="1207545"/>
    <lineage>
        <taxon>Bacteria</taxon>
        <taxon>Bacillati</taxon>
        <taxon>Bacillota</taxon>
        <taxon>Bacilli</taxon>
        <taxon>Lactobacillales</taxon>
        <taxon>Streptococcaceae</taxon>
        <taxon>Streptococcus</taxon>
    </lineage>
</organism>
<evidence type="ECO:0000313" key="2">
    <source>
        <dbReference type="Proteomes" id="UP000011769"/>
    </source>
</evidence>
<sequence>MAKPAANPPKASTSLAKSTESLVSFVPIPAIRGTRPLTIFCTAENNSSSSW</sequence>
<proteinExistence type="predicted"/>
<protein>
    <submittedName>
        <fullName evidence="1">Dihydrodipicolinate synthase</fullName>
    </submittedName>
</protein>
<accession>A0ABN0ISL6</accession>
<comment type="caution">
    <text evidence="1">The sequence shown here is derived from an EMBL/GenBank/DDBJ whole genome shotgun (WGS) entry which is preliminary data.</text>
</comment>
<keyword evidence="2" id="KW-1185">Reference proteome</keyword>